<dbReference type="AlphaFoldDB" id="A0A392PMZ7"/>
<dbReference type="Proteomes" id="UP000265520">
    <property type="component" value="Unassembled WGS sequence"/>
</dbReference>
<protein>
    <submittedName>
        <fullName evidence="1">Uncharacterized protein</fullName>
    </submittedName>
</protein>
<name>A0A392PMZ7_9FABA</name>
<organism evidence="1 2">
    <name type="scientific">Trifolium medium</name>
    <dbReference type="NCBI Taxonomy" id="97028"/>
    <lineage>
        <taxon>Eukaryota</taxon>
        <taxon>Viridiplantae</taxon>
        <taxon>Streptophyta</taxon>
        <taxon>Embryophyta</taxon>
        <taxon>Tracheophyta</taxon>
        <taxon>Spermatophyta</taxon>
        <taxon>Magnoliopsida</taxon>
        <taxon>eudicotyledons</taxon>
        <taxon>Gunneridae</taxon>
        <taxon>Pentapetalae</taxon>
        <taxon>rosids</taxon>
        <taxon>fabids</taxon>
        <taxon>Fabales</taxon>
        <taxon>Fabaceae</taxon>
        <taxon>Papilionoideae</taxon>
        <taxon>50 kb inversion clade</taxon>
        <taxon>NPAAA clade</taxon>
        <taxon>Hologalegina</taxon>
        <taxon>IRL clade</taxon>
        <taxon>Trifolieae</taxon>
        <taxon>Trifolium</taxon>
    </lineage>
</organism>
<sequence>MASGEEDSRLVDTITSPELSWVGPEPRGIASCITPTAVGVFTIVKEDLEEPNWEVHAPDRRERICSRFSDNGFSMYEFVFKELGFRLPFSDF</sequence>
<accession>A0A392PMZ7</accession>
<comment type="caution">
    <text evidence="1">The sequence shown here is derived from an EMBL/GenBank/DDBJ whole genome shotgun (WGS) entry which is preliminary data.</text>
</comment>
<dbReference type="EMBL" id="LXQA010086521">
    <property type="protein sequence ID" value="MCI13017.1"/>
    <property type="molecule type" value="Genomic_DNA"/>
</dbReference>
<feature type="non-terminal residue" evidence="1">
    <location>
        <position position="92"/>
    </location>
</feature>
<evidence type="ECO:0000313" key="2">
    <source>
        <dbReference type="Proteomes" id="UP000265520"/>
    </source>
</evidence>
<keyword evidence="2" id="KW-1185">Reference proteome</keyword>
<reference evidence="1 2" key="1">
    <citation type="journal article" date="2018" name="Front. Plant Sci.">
        <title>Red Clover (Trifolium pratense) and Zigzag Clover (T. medium) - A Picture of Genomic Similarities and Differences.</title>
        <authorList>
            <person name="Dluhosova J."/>
            <person name="Istvanek J."/>
            <person name="Nedelnik J."/>
            <person name="Repkova J."/>
        </authorList>
    </citation>
    <scope>NUCLEOTIDE SEQUENCE [LARGE SCALE GENOMIC DNA]</scope>
    <source>
        <strain evidence="2">cv. 10/8</strain>
        <tissue evidence="1">Leaf</tissue>
    </source>
</reference>
<proteinExistence type="predicted"/>
<evidence type="ECO:0000313" key="1">
    <source>
        <dbReference type="EMBL" id="MCI13017.1"/>
    </source>
</evidence>